<feature type="domain" description="Nudix hydrolase" evidence="4">
    <location>
        <begin position="119"/>
        <end position="249"/>
    </location>
</feature>
<comment type="cofactor">
    <cofactor evidence="1">
        <name>Mg(2+)</name>
        <dbReference type="ChEBI" id="CHEBI:18420"/>
    </cofactor>
</comment>
<proteinExistence type="predicted"/>
<dbReference type="Pfam" id="PF00293">
    <property type="entry name" value="NUDIX"/>
    <property type="match status" value="1"/>
</dbReference>
<keyword evidence="3" id="KW-0460">Magnesium</keyword>
<keyword evidence="6" id="KW-1185">Reference proteome</keyword>
<dbReference type="CDD" id="cd18876">
    <property type="entry name" value="NUDIX_Hydrolase"/>
    <property type="match status" value="1"/>
</dbReference>
<dbReference type="InterPro" id="IPR015797">
    <property type="entry name" value="NUDIX_hydrolase-like_dom_sf"/>
</dbReference>
<dbReference type="PROSITE" id="PS51462">
    <property type="entry name" value="NUDIX"/>
    <property type="match status" value="1"/>
</dbReference>
<dbReference type="AlphaFoldDB" id="A0A2N9JFL0"/>
<evidence type="ECO:0000259" key="4">
    <source>
        <dbReference type="PROSITE" id="PS51462"/>
    </source>
</evidence>
<dbReference type="RefSeq" id="WP_105185218.1">
    <property type="nucleotide sequence ID" value="NZ_BAAAGO010000036.1"/>
</dbReference>
<accession>A0A2N9JFL0</accession>
<evidence type="ECO:0000256" key="1">
    <source>
        <dbReference type="ARBA" id="ARBA00001946"/>
    </source>
</evidence>
<dbReference type="GO" id="GO:0016787">
    <property type="term" value="F:hydrolase activity"/>
    <property type="evidence" value="ECO:0007669"/>
    <property type="project" value="UniProtKB-KW"/>
</dbReference>
<name>A0A2N9JFL0_9ACTN</name>
<gene>
    <name evidence="5" type="ORF">MPLG2_1120</name>
</gene>
<dbReference type="InterPro" id="IPR000086">
    <property type="entry name" value="NUDIX_hydrolase_dom"/>
</dbReference>
<dbReference type="Gene3D" id="3.40.630.30">
    <property type="match status" value="1"/>
</dbReference>
<dbReference type="OrthoDB" id="4247482at2"/>
<dbReference type="KEGG" id="mgg:MPLG2_1120"/>
<protein>
    <submittedName>
        <fullName evidence="5">ADP-ribose pyrophosphatase YjhB, NUDIX family</fullName>
    </submittedName>
</protein>
<dbReference type="EMBL" id="LT985188">
    <property type="protein sequence ID" value="SPD86156.1"/>
    <property type="molecule type" value="Genomic_DNA"/>
</dbReference>
<dbReference type="SUPFAM" id="SSF55811">
    <property type="entry name" value="Nudix"/>
    <property type="match status" value="1"/>
</dbReference>
<evidence type="ECO:0000256" key="3">
    <source>
        <dbReference type="ARBA" id="ARBA00022842"/>
    </source>
</evidence>
<dbReference type="Gene3D" id="3.90.79.10">
    <property type="entry name" value="Nucleoside Triphosphate Pyrophosphohydrolase"/>
    <property type="match status" value="1"/>
</dbReference>
<dbReference type="Proteomes" id="UP000238164">
    <property type="component" value="Chromosome 1"/>
</dbReference>
<dbReference type="InterPro" id="IPR016181">
    <property type="entry name" value="Acyl_CoA_acyltransferase"/>
</dbReference>
<evidence type="ECO:0000313" key="5">
    <source>
        <dbReference type="EMBL" id="SPD86156.1"/>
    </source>
</evidence>
<dbReference type="PANTHER" id="PTHR43046">
    <property type="entry name" value="GDP-MANNOSE MANNOSYL HYDROLASE"/>
    <property type="match status" value="1"/>
</dbReference>
<sequence>MSGESHEFQVHLRVGETGVGVLEWSGRAPQEAVDQAVSLAADDGLIARGLRRIEVSLPASDTMGRRALHRAGFRLEGTRRLAHVAADGTFADVVLYARLASDLVYGAGGFTGVMNSVLPRKRLIAHALITDQWDRVCLVETTFKDDWELPGGIVNTYESPWTGAVREIKEELALDLSVGRVLVIDWLAPYLGWEDAVELIFDGGQLTSEQTEAIVPDPVEIREVHWLAPDKAAEKMAPFARGRMLAAVACRVGGGTKYLERGFIRAE</sequence>
<dbReference type="SUPFAM" id="SSF55729">
    <property type="entry name" value="Acyl-CoA N-acyltransferases (Nat)"/>
    <property type="match status" value="1"/>
</dbReference>
<keyword evidence="2" id="KW-0378">Hydrolase</keyword>
<evidence type="ECO:0000256" key="2">
    <source>
        <dbReference type="ARBA" id="ARBA00022801"/>
    </source>
</evidence>
<reference evidence="5 6" key="1">
    <citation type="submission" date="2018-02" db="EMBL/GenBank/DDBJ databases">
        <authorList>
            <person name="Cohen D.B."/>
            <person name="Kent A.D."/>
        </authorList>
    </citation>
    <scope>NUCLEOTIDE SEQUENCE [LARGE SCALE GENOMIC DNA]</scope>
    <source>
        <strain evidence="5">1</strain>
    </source>
</reference>
<organism evidence="5 6">
    <name type="scientific">Micropruina glycogenica</name>
    <dbReference type="NCBI Taxonomy" id="75385"/>
    <lineage>
        <taxon>Bacteria</taxon>
        <taxon>Bacillati</taxon>
        <taxon>Actinomycetota</taxon>
        <taxon>Actinomycetes</taxon>
        <taxon>Propionibacteriales</taxon>
        <taxon>Nocardioidaceae</taxon>
        <taxon>Micropruina</taxon>
    </lineage>
</organism>
<evidence type="ECO:0000313" key="6">
    <source>
        <dbReference type="Proteomes" id="UP000238164"/>
    </source>
</evidence>
<dbReference type="PANTHER" id="PTHR43046:SF12">
    <property type="entry name" value="GDP-MANNOSE MANNOSYL HYDROLASE"/>
    <property type="match status" value="1"/>
</dbReference>